<dbReference type="SUPFAM" id="SSF51905">
    <property type="entry name" value="FAD/NAD(P)-binding domain"/>
    <property type="match status" value="1"/>
</dbReference>
<evidence type="ECO:0000256" key="1">
    <source>
        <dbReference type="ARBA" id="ARBA00010790"/>
    </source>
</evidence>
<dbReference type="KEGG" id="marz:MARA_01440"/>
<dbReference type="SUPFAM" id="SSF54373">
    <property type="entry name" value="FAD-linked reductases, C-terminal domain"/>
    <property type="match status" value="1"/>
</dbReference>
<dbReference type="InterPro" id="IPR007867">
    <property type="entry name" value="GMC_OxRtase_C"/>
</dbReference>
<dbReference type="Gene3D" id="3.30.560.10">
    <property type="entry name" value="Glucose Oxidase, domain 3"/>
    <property type="match status" value="1"/>
</dbReference>
<dbReference type="InterPro" id="IPR012132">
    <property type="entry name" value="GMC_OxRdtase"/>
</dbReference>
<gene>
    <name evidence="3" type="ORF">MARA_01440</name>
</gene>
<dbReference type="GO" id="GO:0016614">
    <property type="term" value="F:oxidoreductase activity, acting on CH-OH group of donors"/>
    <property type="evidence" value="ECO:0007669"/>
    <property type="project" value="InterPro"/>
</dbReference>
<dbReference type="InterPro" id="IPR036188">
    <property type="entry name" value="FAD/NAD-bd_sf"/>
</dbReference>
<geneLocation type="plasmid" evidence="3">
    <name>pJCM18538</name>
</geneLocation>
<evidence type="ECO:0000259" key="2">
    <source>
        <dbReference type="Pfam" id="PF05199"/>
    </source>
</evidence>
<evidence type="ECO:0000313" key="4">
    <source>
        <dbReference type="Proteomes" id="UP000467428"/>
    </source>
</evidence>
<dbReference type="Pfam" id="PF05199">
    <property type="entry name" value="GMC_oxred_C"/>
    <property type="match status" value="1"/>
</dbReference>
<dbReference type="GO" id="GO:0050660">
    <property type="term" value="F:flavin adenine dinucleotide binding"/>
    <property type="evidence" value="ECO:0007669"/>
    <property type="project" value="InterPro"/>
</dbReference>
<keyword evidence="3" id="KW-0614">Plasmid</keyword>
<dbReference type="EMBL" id="AP022592">
    <property type="protein sequence ID" value="BBY46714.1"/>
    <property type="molecule type" value="Genomic_DNA"/>
</dbReference>
<dbReference type="Proteomes" id="UP000467428">
    <property type="component" value="Plasmid pJCM18538"/>
</dbReference>
<organism evidence="3 4">
    <name type="scientific">Mycolicibacterium arabiense</name>
    <dbReference type="NCBI Taxonomy" id="1286181"/>
    <lineage>
        <taxon>Bacteria</taxon>
        <taxon>Bacillati</taxon>
        <taxon>Actinomycetota</taxon>
        <taxon>Actinomycetes</taxon>
        <taxon>Mycobacteriales</taxon>
        <taxon>Mycobacteriaceae</taxon>
        <taxon>Mycolicibacterium</taxon>
    </lineage>
</organism>
<reference evidence="3 4" key="1">
    <citation type="journal article" date="2019" name="Emerg. Microbes Infect.">
        <title>Comprehensive subspecies identification of 175 nontuberculous mycobacteria species based on 7547 genomic profiles.</title>
        <authorList>
            <person name="Matsumoto Y."/>
            <person name="Kinjo T."/>
            <person name="Motooka D."/>
            <person name="Nabeya D."/>
            <person name="Jung N."/>
            <person name="Uechi K."/>
            <person name="Horii T."/>
            <person name="Iida T."/>
            <person name="Fujita J."/>
            <person name="Nakamura S."/>
        </authorList>
    </citation>
    <scope>NUCLEOTIDE SEQUENCE [LARGE SCALE GENOMIC DNA]</scope>
    <source>
        <strain evidence="3 4">JCM 18538</strain>
        <plasmid evidence="3">pJCM18538</plasmid>
    </source>
</reference>
<feature type="domain" description="Glucose-methanol-choline oxidoreductase C-terminal" evidence="2">
    <location>
        <begin position="51"/>
        <end position="183"/>
    </location>
</feature>
<proteinExistence type="inferred from homology"/>
<name>A0A7I7RQ64_9MYCO</name>
<dbReference type="PANTHER" id="PTHR11552">
    <property type="entry name" value="GLUCOSE-METHANOL-CHOLINE GMC OXIDOREDUCTASE"/>
    <property type="match status" value="1"/>
</dbReference>
<dbReference type="PANTHER" id="PTHR11552:SF147">
    <property type="entry name" value="CHOLINE DEHYDROGENASE, MITOCHONDRIAL"/>
    <property type="match status" value="1"/>
</dbReference>
<keyword evidence="4" id="KW-1185">Reference proteome</keyword>
<accession>A0A7I7RQ64</accession>
<sequence length="207" mass="22294">MLRTGRFDSAAPDVYLMMFDMPAPPATIGVDFAVPLPVTGYTIAFAHQAPPASRGSITLASADPDAPAVIDPRYYAEDDDLKAMLAYLDVARSVGEADALSPWRECEVWPGRHVDANGLRDYLRRSSGTSYHPVGTCRMGSGSLAVVGSDLRVHGIDGLRIADASVMPEIISANTNATVVASAERASEWIIGRSNEPDHRPFRQPVR</sequence>
<evidence type="ECO:0000313" key="3">
    <source>
        <dbReference type="EMBL" id="BBY46714.1"/>
    </source>
</evidence>
<comment type="similarity">
    <text evidence="1">Belongs to the GMC oxidoreductase family.</text>
</comment>
<protein>
    <recommendedName>
        <fullName evidence="2">Glucose-methanol-choline oxidoreductase C-terminal domain-containing protein</fullName>
    </recommendedName>
</protein>
<dbReference type="AlphaFoldDB" id="A0A7I7RQ64"/>